<keyword evidence="2 5" id="KW-0812">Transmembrane</keyword>
<dbReference type="RefSeq" id="XP_017770895.1">
    <property type="nucleotide sequence ID" value="XM_017915406.1"/>
</dbReference>
<evidence type="ECO:0000313" key="7">
    <source>
        <dbReference type="RefSeq" id="XP_017770895.1"/>
    </source>
</evidence>
<feature type="transmembrane region" description="Helical" evidence="5">
    <location>
        <begin position="95"/>
        <end position="116"/>
    </location>
</feature>
<dbReference type="PANTHER" id="PTHR21284:SF11">
    <property type="entry name" value="KUNE-KUNE"/>
    <property type="match status" value="1"/>
</dbReference>
<evidence type="ECO:0000256" key="4">
    <source>
        <dbReference type="ARBA" id="ARBA00023136"/>
    </source>
</evidence>
<sequence length="221" mass="25508">MATKSRTGNCAIAGTVVCFIFIIIAFCTPYWLATDGKLQDPQFIRLGLWEVCFHNFEDFHHHYDYKFTGCWWIYEEEYYIIQDFLWPSFLLLTQFFFTVSTTLVLFGALLTFTYCFSSRDNDKYIKLLVSLGVCQAAAGFTGLIAVIIFGNYGDSRDWMPNWDHNDLGWSFAFACIGSLLLLPTGALYLIEARKANYRRLQASRPSSQYDMDVRKSSHTDI</sequence>
<evidence type="ECO:0000256" key="1">
    <source>
        <dbReference type="ARBA" id="ARBA00004141"/>
    </source>
</evidence>
<evidence type="ECO:0000256" key="2">
    <source>
        <dbReference type="ARBA" id="ARBA00022692"/>
    </source>
</evidence>
<reference evidence="7" key="1">
    <citation type="submission" date="2025-08" db="UniProtKB">
        <authorList>
            <consortium name="RefSeq"/>
        </authorList>
    </citation>
    <scope>IDENTIFICATION</scope>
    <source>
        <tissue evidence="7">Whole Larva</tissue>
    </source>
</reference>
<proteinExistence type="predicted"/>
<dbReference type="Pfam" id="PF13903">
    <property type="entry name" value="Claudin_2"/>
    <property type="match status" value="1"/>
</dbReference>
<dbReference type="PANTHER" id="PTHR21284">
    <property type="entry name" value="EG:80H7.2 PROTEIN"/>
    <property type="match status" value="1"/>
</dbReference>
<evidence type="ECO:0000256" key="3">
    <source>
        <dbReference type="ARBA" id="ARBA00022989"/>
    </source>
</evidence>
<organism evidence="6 7">
    <name type="scientific">Nicrophorus vespilloides</name>
    <name type="common">Boreal carrion beetle</name>
    <dbReference type="NCBI Taxonomy" id="110193"/>
    <lineage>
        <taxon>Eukaryota</taxon>
        <taxon>Metazoa</taxon>
        <taxon>Ecdysozoa</taxon>
        <taxon>Arthropoda</taxon>
        <taxon>Hexapoda</taxon>
        <taxon>Insecta</taxon>
        <taxon>Pterygota</taxon>
        <taxon>Neoptera</taxon>
        <taxon>Endopterygota</taxon>
        <taxon>Coleoptera</taxon>
        <taxon>Polyphaga</taxon>
        <taxon>Staphyliniformia</taxon>
        <taxon>Silphidae</taxon>
        <taxon>Nicrophorinae</taxon>
        <taxon>Nicrophorus</taxon>
    </lineage>
</organism>
<feature type="transmembrane region" description="Helical" evidence="5">
    <location>
        <begin position="128"/>
        <end position="149"/>
    </location>
</feature>
<comment type="subcellular location">
    <subcellularLocation>
        <location evidence="1">Membrane</location>
        <topology evidence="1">Multi-pass membrane protein</topology>
    </subcellularLocation>
</comment>
<evidence type="ECO:0000256" key="5">
    <source>
        <dbReference type="SAM" id="Phobius"/>
    </source>
</evidence>
<dbReference type="GeneID" id="108558489"/>
<dbReference type="InterPro" id="IPR004031">
    <property type="entry name" value="PMP22/EMP/MP20/Claudin"/>
</dbReference>
<dbReference type="Gene3D" id="1.20.140.150">
    <property type="match status" value="1"/>
</dbReference>
<accession>A0ABM1M8J5</accession>
<evidence type="ECO:0000313" key="6">
    <source>
        <dbReference type="Proteomes" id="UP000695000"/>
    </source>
</evidence>
<keyword evidence="4 5" id="KW-0472">Membrane</keyword>
<keyword evidence="6" id="KW-1185">Reference proteome</keyword>
<feature type="transmembrane region" description="Helical" evidence="5">
    <location>
        <begin position="169"/>
        <end position="190"/>
    </location>
</feature>
<dbReference type="Proteomes" id="UP000695000">
    <property type="component" value="Unplaced"/>
</dbReference>
<gene>
    <name evidence="7" type="primary">LOC108558489</name>
</gene>
<feature type="transmembrane region" description="Helical" evidence="5">
    <location>
        <begin position="12"/>
        <end position="32"/>
    </location>
</feature>
<protein>
    <submittedName>
        <fullName evidence="7">Uncharacterized protein LOC108558489</fullName>
    </submittedName>
</protein>
<keyword evidence="3 5" id="KW-1133">Transmembrane helix</keyword>
<name>A0ABM1M8J5_NICVS</name>